<protein>
    <recommendedName>
        <fullName evidence="3">Antitoxin</fullName>
    </recommendedName>
</protein>
<proteinExistence type="inferred from homology"/>
<evidence type="ECO:0000313" key="2">
    <source>
        <dbReference type="EMBL" id="KGA14360.1"/>
    </source>
</evidence>
<dbReference type="EMBL" id="JNSK01000132">
    <property type="protein sequence ID" value="KGA14360.1"/>
    <property type="molecule type" value="Genomic_DNA"/>
</dbReference>
<evidence type="ECO:0000256" key="1">
    <source>
        <dbReference type="ARBA" id="ARBA00009981"/>
    </source>
</evidence>
<reference evidence="2" key="1">
    <citation type="submission" date="2014-05" db="EMBL/GenBank/DDBJ databases">
        <title>Key roles for freshwater Actinobacteria revealed by deep metagenomic sequencing.</title>
        <authorList>
            <person name="Ghai R."/>
            <person name="Mizuno C.M."/>
            <person name="Picazo A."/>
            <person name="Camacho A."/>
            <person name="Rodriguez-Valera F."/>
        </authorList>
    </citation>
    <scope>NUCLEOTIDE SEQUENCE</scope>
</reference>
<dbReference type="SUPFAM" id="SSF143120">
    <property type="entry name" value="YefM-like"/>
    <property type="match status" value="1"/>
</dbReference>
<organism evidence="2">
    <name type="scientific">freshwater metagenome</name>
    <dbReference type="NCBI Taxonomy" id="449393"/>
    <lineage>
        <taxon>unclassified sequences</taxon>
        <taxon>metagenomes</taxon>
        <taxon>ecological metagenomes</taxon>
    </lineage>
</organism>
<gene>
    <name evidence="2" type="ORF">GM50_20005</name>
</gene>
<dbReference type="AlphaFoldDB" id="A0A094PRI5"/>
<comment type="caution">
    <text evidence="2">The sequence shown here is derived from an EMBL/GenBank/DDBJ whole genome shotgun (WGS) entry which is preliminary data.</text>
</comment>
<name>A0A094PRI5_9ZZZZ</name>
<comment type="similarity">
    <text evidence="1">Belongs to the phD/YefM antitoxin family.</text>
</comment>
<dbReference type="InterPro" id="IPR036165">
    <property type="entry name" value="YefM-like_sf"/>
</dbReference>
<evidence type="ECO:0008006" key="3">
    <source>
        <dbReference type="Google" id="ProtNLM"/>
    </source>
</evidence>
<accession>A0A094PRI5</accession>
<sequence>MATRAQQVIPVSQARTDISTILDSFTSSTSSEPVFIGAHRKAEAVLVPVSLWEEILDVFEDIEIGKIVRARSQSKSISFKGETVSVGLKELLNIN</sequence>